<name>A0ABW5JB48_9BACT</name>
<dbReference type="RefSeq" id="WP_340240127.1">
    <property type="nucleotide sequence ID" value="NZ_JBBEWC010000018.1"/>
</dbReference>
<keyword evidence="2" id="KW-1185">Reference proteome</keyword>
<accession>A0ABW5JB48</accession>
<proteinExistence type="predicted"/>
<evidence type="ECO:0000313" key="2">
    <source>
        <dbReference type="Proteomes" id="UP001597510"/>
    </source>
</evidence>
<dbReference type="EMBL" id="JBHULC010000027">
    <property type="protein sequence ID" value="MFD2523013.1"/>
    <property type="molecule type" value="Genomic_DNA"/>
</dbReference>
<organism evidence="1 2">
    <name type="scientific">Emticicia soli</name>
    <dbReference type="NCBI Taxonomy" id="2027878"/>
    <lineage>
        <taxon>Bacteria</taxon>
        <taxon>Pseudomonadati</taxon>
        <taxon>Bacteroidota</taxon>
        <taxon>Cytophagia</taxon>
        <taxon>Cytophagales</taxon>
        <taxon>Leadbetterellaceae</taxon>
        <taxon>Emticicia</taxon>
    </lineage>
</organism>
<sequence>MLVADYIKSKLGKFGVFIDDNEIEALLLKNSIASDATYTVDSVDKTEQALYDYIPELLVLSSVSEGDYSINYDKEGILDYYALLSNNLGQPNKLLVQQPKVKNKSYLW</sequence>
<reference evidence="2" key="1">
    <citation type="journal article" date="2019" name="Int. J. Syst. Evol. Microbiol.">
        <title>The Global Catalogue of Microorganisms (GCM) 10K type strain sequencing project: providing services to taxonomists for standard genome sequencing and annotation.</title>
        <authorList>
            <consortium name="The Broad Institute Genomics Platform"/>
            <consortium name="The Broad Institute Genome Sequencing Center for Infectious Disease"/>
            <person name="Wu L."/>
            <person name="Ma J."/>
        </authorList>
    </citation>
    <scope>NUCLEOTIDE SEQUENCE [LARGE SCALE GENOMIC DNA]</scope>
    <source>
        <strain evidence="2">KCTC 52344</strain>
    </source>
</reference>
<dbReference type="InterPro" id="IPR046552">
    <property type="entry name" value="DUF6706"/>
</dbReference>
<dbReference type="Proteomes" id="UP001597510">
    <property type="component" value="Unassembled WGS sequence"/>
</dbReference>
<protein>
    <submittedName>
        <fullName evidence="1">DUF6706 family protein</fullName>
    </submittedName>
</protein>
<comment type="caution">
    <text evidence="1">The sequence shown here is derived from an EMBL/GenBank/DDBJ whole genome shotgun (WGS) entry which is preliminary data.</text>
</comment>
<dbReference type="Pfam" id="PF20449">
    <property type="entry name" value="DUF6706"/>
    <property type="match status" value="1"/>
</dbReference>
<evidence type="ECO:0000313" key="1">
    <source>
        <dbReference type="EMBL" id="MFD2523013.1"/>
    </source>
</evidence>
<gene>
    <name evidence="1" type="ORF">ACFSR2_19105</name>
</gene>